<evidence type="ECO:0000313" key="2">
    <source>
        <dbReference type="Proteomes" id="UP000014074"/>
    </source>
</evidence>
<proteinExistence type="predicted"/>
<reference evidence="2" key="1">
    <citation type="journal article" date="2013" name="Genome Announc.">
        <title>Draft genome sequence of the ascomycete Phaeoacremonium aleophilum strain UCR-PA7, a causal agent of the esca disease complex in grapevines.</title>
        <authorList>
            <person name="Blanco-Ulate B."/>
            <person name="Rolshausen P."/>
            <person name="Cantu D."/>
        </authorList>
    </citation>
    <scope>NUCLEOTIDE SEQUENCE [LARGE SCALE GENOMIC DNA]</scope>
    <source>
        <strain evidence="2">UCR-PA7</strain>
    </source>
</reference>
<dbReference type="EMBL" id="KB933162">
    <property type="protein sequence ID" value="EON99376.1"/>
    <property type="molecule type" value="Genomic_DNA"/>
</dbReference>
<name>R8BJ86_PHAM7</name>
<dbReference type="KEGG" id="tmn:UCRPA7_5143"/>
<dbReference type="HOGENOM" id="CLU_1533640_0_0_1"/>
<gene>
    <name evidence="1" type="ORF">UCRPA7_5143</name>
</gene>
<protein>
    <submittedName>
        <fullName evidence="1">Uncharacterized protein</fullName>
    </submittedName>
</protein>
<keyword evidence="2" id="KW-1185">Reference proteome</keyword>
<dbReference type="Proteomes" id="UP000014074">
    <property type="component" value="Unassembled WGS sequence"/>
</dbReference>
<dbReference type="AlphaFoldDB" id="R8BJ86"/>
<organism evidence="1 2">
    <name type="scientific">Phaeoacremonium minimum (strain UCR-PA7)</name>
    <name type="common">Esca disease fungus</name>
    <name type="synonym">Togninia minima</name>
    <dbReference type="NCBI Taxonomy" id="1286976"/>
    <lineage>
        <taxon>Eukaryota</taxon>
        <taxon>Fungi</taxon>
        <taxon>Dikarya</taxon>
        <taxon>Ascomycota</taxon>
        <taxon>Pezizomycotina</taxon>
        <taxon>Sordariomycetes</taxon>
        <taxon>Sordariomycetidae</taxon>
        <taxon>Togniniales</taxon>
        <taxon>Togniniaceae</taxon>
        <taxon>Phaeoacremonium</taxon>
    </lineage>
</organism>
<dbReference type="RefSeq" id="XP_007915881.1">
    <property type="nucleotide sequence ID" value="XM_007917690.1"/>
</dbReference>
<evidence type="ECO:0000313" key="1">
    <source>
        <dbReference type="EMBL" id="EON99376.1"/>
    </source>
</evidence>
<accession>R8BJ86</accession>
<dbReference type="GeneID" id="19325666"/>
<sequence>MGASTSALLSNMLVTNVQNGHHHQHSRGHHINAAARCLLLQQAQQVAVSLSSDTTLLDLCNALARLPNLHTVIVILPLAYGHEDTDSALADSVLLNMLAHLARADHERSEDFASVVADMVAAEPDSRVSAAAKRYFGERPRPQIKYVKQMAGRRESADTIVTLKEWRERCVQQLY</sequence>